<gene>
    <name evidence="3" type="ORF">BT96DRAFT_936015</name>
</gene>
<evidence type="ECO:0000256" key="2">
    <source>
        <dbReference type="SAM" id="MobiDB-lite"/>
    </source>
</evidence>
<dbReference type="EMBL" id="ML769420">
    <property type="protein sequence ID" value="KAE9404034.1"/>
    <property type="molecule type" value="Genomic_DNA"/>
</dbReference>
<keyword evidence="4" id="KW-1185">Reference proteome</keyword>
<sequence>MGNKYLTKTRQKSKRKPSEKQEESRHAATAAATASRSRNAALTSSHRMNQNQPDTSQMRQTRQMGSKARRNINSAKENELPHTEKTSTHLSQPKSNNISPSMTIQPQKVTVKSPSLEKALRKLASAQRQIRRLKSRNKELQSELVKVWNEAKAYQKQSIWLECQAQGLLRDRKVERQKFWEHSMEIKKKGRGGVYCSKAREISRLMVSAGCSRAKVGKLIKLVGHSLGIKIEGAMSQRTVSRTVLEAGIAAKLQAAVEIRNTEGLTISQDSTSHRKQNFESHHVCMKVPDYAEVNSQGSVNAWKDGMGGVASIFNNSPLAKQLQWKFSGDHANNEKATAKVITGWKKEECIQELSEKNMQGKAPADVILCLAAWNKKKLEEVRGIEAWNQLSPTEQAKKDSEIMRRIVTELGEEEYDSLCPEERKELDLFIWTLIASKGGNTEMMAEWEKLGVEPPCLLTNKANASILHRVVDPGANFDKLTEDQKQAFVTSTRGGVKSMDLAGSVFNNKDDKKGQGDAYCNFFKEELGENHHRFPDTSNTRFGSHGLAAAEDITYGKNQPSRTNIEENLAHVLDDDPTITELCQDMNGLDLGPLHSEVQVHIQKILDDPDILFGEEMSYESASLDGKEWEDPEAMGAVFKLAPVLLHLRDITVAFFRGSLSTWTRFSSEFAPAGLIDLATAEEKYLAWMPATNDVNEGLLGCYRVTMQGKPTLMLHQFNALVMYQRNDTLAFMDALFNENDHQYIWKMAREIDSSGLEAKQRAAQVAFHKKSGHHIGLATPAIASVWLLRTFDHFTNIGQSTPFPVLHTLGRGFRCIMTDYLGISRSIISA</sequence>
<proteinExistence type="predicted"/>
<evidence type="ECO:0000313" key="3">
    <source>
        <dbReference type="EMBL" id="KAE9404034.1"/>
    </source>
</evidence>
<dbReference type="OrthoDB" id="3052721at2759"/>
<organism evidence="3 4">
    <name type="scientific">Gymnopus androsaceus JB14</name>
    <dbReference type="NCBI Taxonomy" id="1447944"/>
    <lineage>
        <taxon>Eukaryota</taxon>
        <taxon>Fungi</taxon>
        <taxon>Dikarya</taxon>
        <taxon>Basidiomycota</taxon>
        <taxon>Agaricomycotina</taxon>
        <taxon>Agaricomycetes</taxon>
        <taxon>Agaricomycetidae</taxon>
        <taxon>Agaricales</taxon>
        <taxon>Marasmiineae</taxon>
        <taxon>Omphalotaceae</taxon>
        <taxon>Gymnopus</taxon>
    </lineage>
</organism>
<name>A0A6A4I5F4_9AGAR</name>
<feature type="region of interest" description="Disordered" evidence="2">
    <location>
        <begin position="1"/>
        <end position="113"/>
    </location>
</feature>
<feature type="compositionally biased region" description="Basic and acidic residues" evidence="2">
    <location>
        <begin position="76"/>
        <end position="87"/>
    </location>
</feature>
<feature type="compositionally biased region" description="Low complexity" evidence="2">
    <location>
        <begin position="27"/>
        <end position="45"/>
    </location>
</feature>
<keyword evidence="1" id="KW-0175">Coiled coil</keyword>
<feature type="coiled-coil region" evidence="1">
    <location>
        <begin position="116"/>
        <end position="143"/>
    </location>
</feature>
<evidence type="ECO:0000256" key="1">
    <source>
        <dbReference type="SAM" id="Coils"/>
    </source>
</evidence>
<accession>A0A6A4I5F4</accession>
<dbReference type="Proteomes" id="UP000799118">
    <property type="component" value="Unassembled WGS sequence"/>
</dbReference>
<feature type="compositionally biased region" description="Polar residues" evidence="2">
    <location>
        <begin position="88"/>
        <end position="113"/>
    </location>
</feature>
<feature type="compositionally biased region" description="Basic and acidic residues" evidence="2">
    <location>
        <begin position="16"/>
        <end position="26"/>
    </location>
</feature>
<reference evidence="3" key="1">
    <citation type="journal article" date="2019" name="Environ. Microbiol.">
        <title>Fungal ecological strategies reflected in gene transcription - a case study of two litter decomposers.</title>
        <authorList>
            <person name="Barbi F."/>
            <person name="Kohler A."/>
            <person name="Barry K."/>
            <person name="Baskaran P."/>
            <person name="Daum C."/>
            <person name="Fauchery L."/>
            <person name="Ihrmark K."/>
            <person name="Kuo A."/>
            <person name="LaButti K."/>
            <person name="Lipzen A."/>
            <person name="Morin E."/>
            <person name="Grigoriev I.V."/>
            <person name="Henrissat B."/>
            <person name="Lindahl B."/>
            <person name="Martin F."/>
        </authorList>
    </citation>
    <scope>NUCLEOTIDE SEQUENCE</scope>
    <source>
        <strain evidence="3">JB14</strain>
    </source>
</reference>
<feature type="compositionally biased region" description="Polar residues" evidence="2">
    <location>
        <begin position="46"/>
        <end position="64"/>
    </location>
</feature>
<evidence type="ECO:0000313" key="4">
    <source>
        <dbReference type="Proteomes" id="UP000799118"/>
    </source>
</evidence>
<protein>
    <submittedName>
        <fullName evidence="3">Uncharacterized protein</fullName>
    </submittedName>
</protein>
<dbReference type="AlphaFoldDB" id="A0A6A4I5F4"/>